<accession>G0YEQ0</accession>
<dbReference type="PROSITE" id="PS50871">
    <property type="entry name" value="C1Q"/>
    <property type="match status" value="1"/>
</dbReference>
<evidence type="ECO:0000259" key="1">
    <source>
        <dbReference type="PROSITE" id="PS50871"/>
    </source>
</evidence>
<dbReference type="InterPro" id="IPR001073">
    <property type="entry name" value="C1q_dom"/>
</dbReference>
<dbReference type="Pfam" id="PF00386">
    <property type="entry name" value="C1q"/>
    <property type="match status" value="1"/>
</dbReference>
<feature type="domain" description="C1q" evidence="1">
    <location>
        <begin position="1"/>
        <end position="37"/>
    </location>
</feature>
<feature type="non-terminal residue" evidence="2">
    <location>
        <position position="37"/>
    </location>
</feature>
<evidence type="ECO:0000313" key="2">
    <source>
        <dbReference type="EMBL" id="AEM36055.1"/>
    </source>
</evidence>
<dbReference type="InterPro" id="IPR008983">
    <property type="entry name" value="Tumour_necrosis_fac-like_dom"/>
</dbReference>
<dbReference type="SUPFAM" id="SSF49842">
    <property type="entry name" value="TNF-like"/>
    <property type="match status" value="1"/>
</dbReference>
<sequence length="37" mass="4119">VLKFDDVKANRGEAYDPSTGVFTARVPGLYHFSCMIL</sequence>
<feature type="non-terminal residue" evidence="2">
    <location>
        <position position="1"/>
    </location>
</feature>
<organism evidence="2">
    <name type="scientific">Mytilus edulis</name>
    <name type="common">Blue mussel</name>
    <dbReference type="NCBI Taxonomy" id="6550"/>
    <lineage>
        <taxon>Eukaryota</taxon>
        <taxon>Metazoa</taxon>
        <taxon>Spiralia</taxon>
        <taxon>Lophotrochozoa</taxon>
        <taxon>Mollusca</taxon>
        <taxon>Bivalvia</taxon>
        <taxon>Autobranchia</taxon>
        <taxon>Pteriomorphia</taxon>
        <taxon>Mytilida</taxon>
        <taxon>Mytiloidea</taxon>
        <taxon>Mytilidae</taxon>
        <taxon>Mytilinae</taxon>
        <taxon>Mytilus</taxon>
    </lineage>
</organism>
<proteinExistence type="evidence at transcript level"/>
<dbReference type="Gene3D" id="2.60.120.40">
    <property type="match status" value="1"/>
</dbReference>
<dbReference type="AlphaFoldDB" id="G0YEQ0"/>
<reference evidence="2" key="1">
    <citation type="journal article" date="2011" name="PLoS ONE">
        <title>Identification of Reproduction-Specific Genes Associated with Maturation and Estrogen Exposure in a Marine Bivalve Mytilus edulis.</title>
        <authorList>
            <person name="Ciocan C.M."/>
            <person name="Cubero-Leon E."/>
            <person name="Minier C."/>
            <person name="Rotchell J.M."/>
        </authorList>
    </citation>
    <scope>NUCLEOTIDE SEQUENCE</scope>
    <source>
        <tissue evidence="2">Testis</tissue>
    </source>
</reference>
<protein>
    <submittedName>
        <fullName evidence="2">C1q-like protein</fullName>
    </submittedName>
</protein>
<name>G0YEQ0_MYTED</name>
<dbReference type="EMBL" id="HQ664951">
    <property type="protein sequence ID" value="AEM36055.1"/>
    <property type="molecule type" value="mRNA"/>
</dbReference>